<evidence type="ECO:0000313" key="2">
    <source>
        <dbReference type="Proteomes" id="UP000194432"/>
    </source>
</evidence>
<proteinExistence type="predicted"/>
<dbReference type="KEGG" id="acid:CBP33_09935"/>
<dbReference type="Proteomes" id="UP000194432">
    <property type="component" value="Chromosome 1"/>
</dbReference>
<dbReference type="EMBL" id="CP021361">
    <property type="protein sequence ID" value="ART51868.1"/>
    <property type="molecule type" value="Genomic_DNA"/>
</dbReference>
<evidence type="ECO:0000313" key="1">
    <source>
        <dbReference type="EMBL" id="ART51868.1"/>
    </source>
</evidence>
<dbReference type="KEGG" id="acin:CBP34_09655"/>
<dbReference type="AlphaFoldDB" id="A0A240U3C1"/>
<protein>
    <submittedName>
        <fullName evidence="1">Uncharacterized protein</fullName>
    </submittedName>
</protein>
<accession>A0A240TTF9</accession>
<keyword evidence="2" id="KW-1185">Reference proteome</keyword>
<sequence length="143" mass="14380">MQPAPSTPNNTSVTLPAALRRAAVWGLLLALVLAPALGRWHQVLHATPPSAVVALHDDGGARVSAHATAAAHAPSLLAALFSGHAPIDCLLLDQLALGTALPCSAPVLPAAAPAVAPSAPAPERWAVRHVALFQARGPPALVG</sequence>
<reference evidence="1 2" key="1">
    <citation type="submission" date="2017-05" db="EMBL/GenBank/DDBJ databases">
        <title>Polyphasic characterization of four soil-derived phenanthrene-degrading Acidovorax strains and proposal of Acidovorax phenanthrenivorans sp. nov.</title>
        <authorList>
            <person name="Singleton D.R."/>
            <person name="Lee J."/>
            <person name="Dickey A.N."/>
            <person name="Stroud A."/>
            <person name="Scholl E.H."/>
            <person name="Wright F.A."/>
            <person name="Aitken M.D."/>
        </authorList>
    </citation>
    <scope>NUCLEOTIDE SEQUENCE [LARGE SCALE GENOMIC DNA]</scope>
    <source>
        <strain evidence="1">NA3</strain>
    </source>
</reference>
<name>A0A240U3C1_9BURK</name>
<accession>A0A240U3C1</accession>
<gene>
    <name evidence="1" type="ORF">CBP34_09655</name>
</gene>
<organism evidence="1 2">
    <name type="scientific">Acidovorax carolinensis</name>
    <dbReference type="NCBI Taxonomy" id="553814"/>
    <lineage>
        <taxon>Bacteria</taxon>
        <taxon>Pseudomonadati</taxon>
        <taxon>Pseudomonadota</taxon>
        <taxon>Betaproteobacteria</taxon>
        <taxon>Burkholderiales</taxon>
        <taxon>Comamonadaceae</taxon>
        <taxon>Acidovorax</taxon>
    </lineage>
</organism>